<dbReference type="Proteomes" id="UP000003835">
    <property type="component" value="Unassembled WGS sequence"/>
</dbReference>
<proteinExistence type="predicted"/>
<reference evidence="1 2" key="1">
    <citation type="submission" date="2008-07" db="EMBL/GenBank/DDBJ databases">
        <authorList>
            <person name="Tandeau de Marsac N."/>
            <person name="Ferriera S."/>
            <person name="Johnson J."/>
            <person name="Kravitz S."/>
            <person name="Beeson K."/>
            <person name="Sutton G."/>
            <person name="Rogers Y.-H."/>
            <person name="Friedman R."/>
            <person name="Frazier M."/>
            <person name="Venter J.C."/>
        </authorList>
    </citation>
    <scope>NUCLEOTIDE SEQUENCE [LARGE SCALE GENOMIC DNA]</scope>
    <source>
        <strain evidence="1 2">PCC 7420</strain>
    </source>
</reference>
<organism evidence="1 2">
    <name type="scientific">Coleofasciculus chthonoplastes PCC 7420</name>
    <dbReference type="NCBI Taxonomy" id="118168"/>
    <lineage>
        <taxon>Bacteria</taxon>
        <taxon>Bacillati</taxon>
        <taxon>Cyanobacteriota</taxon>
        <taxon>Cyanophyceae</taxon>
        <taxon>Coleofasciculales</taxon>
        <taxon>Coleofasciculaceae</taxon>
        <taxon>Coleofasciculus</taxon>
    </lineage>
</organism>
<dbReference type="EMBL" id="DS989841">
    <property type="protein sequence ID" value="EDX78828.1"/>
    <property type="molecule type" value="Genomic_DNA"/>
</dbReference>
<protein>
    <submittedName>
        <fullName evidence="1">Uncharacterized protein</fullName>
    </submittedName>
</protein>
<evidence type="ECO:0000313" key="1">
    <source>
        <dbReference type="EMBL" id="EDX78828.1"/>
    </source>
</evidence>
<sequence>MQQAKSSKARYSKGFIFENCHNLNRIAILAYREIRYNLDSARHYLQ</sequence>
<evidence type="ECO:0000313" key="2">
    <source>
        <dbReference type="Proteomes" id="UP000003835"/>
    </source>
</evidence>
<keyword evidence="2" id="KW-1185">Reference proteome</keyword>
<dbReference type="AlphaFoldDB" id="B4VGX2"/>
<accession>B4VGX2</accession>
<gene>
    <name evidence="1" type="ORF">MC7420_7481</name>
</gene>
<name>B4VGX2_9CYAN</name>
<dbReference type="HOGENOM" id="CLU_3182394_0_0_3"/>